<dbReference type="InterPro" id="IPR046036">
    <property type="entry name" value="DUF5994"/>
</dbReference>
<sequence>MTSGPHTPVATPVATAPPRIIGPLRPALRLRLKPKAPTTGHVDGAWWPRSRNLAAELPQLFAVLEIRPGRIERLTYNLAAWKPAARRLPVEGHAVRLDGFRSQHPDTVTVVGKDRQRLTLLVIPPDATSALARQASTRAARQGDVTSVEELLAPRVGVAEAVETATQRWEMDGGRV</sequence>
<name>A0A542DGW0_AMYCI</name>
<gene>
    <name evidence="1" type="ORF">FB471_1993</name>
</gene>
<protein>
    <submittedName>
        <fullName evidence="1">Uncharacterized protein</fullName>
    </submittedName>
</protein>
<dbReference type="RefSeq" id="WP_246076329.1">
    <property type="nucleotide sequence ID" value="NZ_VFML01000001.1"/>
</dbReference>
<reference evidence="1 2" key="1">
    <citation type="submission" date="2019-06" db="EMBL/GenBank/DDBJ databases">
        <title>Sequencing the genomes of 1000 actinobacteria strains.</title>
        <authorList>
            <person name="Klenk H.-P."/>
        </authorList>
    </citation>
    <scope>NUCLEOTIDE SEQUENCE [LARGE SCALE GENOMIC DNA]</scope>
    <source>
        <strain evidence="1 2">DSM 45679</strain>
    </source>
</reference>
<keyword evidence="2" id="KW-1185">Reference proteome</keyword>
<evidence type="ECO:0000313" key="2">
    <source>
        <dbReference type="Proteomes" id="UP000320876"/>
    </source>
</evidence>
<dbReference type="Pfam" id="PF19457">
    <property type="entry name" value="DUF5994"/>
    <property type="match status" value="1"/>
</dbReference>
<organism evidence="1 2">
    <name type="scientific">Amycolatopsis cihanbeyliensis</name>
    <dbReference type="NCBI Taxonomy" id="1128664"/>
    <lineage>
        <taxon>Bacteria</taxon>
        <taxon>Bacillati</taxon>
        <taxon>Actinomycetota</taxon>
        <taxon>Actinomycetes</taxon>
        <taxon>Pseudonocardiales</taxon>
        <taxon>Pseudonocardiaceae</taxon>
        <taxon>Amycolatopsis</taxon>
    </lineage>
</organism>
<dbReference type="EMBL" id="VFML01000001">
    <property type="protein sequence ID" value="TQJ02271.1"/>
    <property type="molecule type" value="Genomic_DNA"/>
</dbReference>
<comment type="caution">
    <text evidence="1">The sequence shown here is derived from an EMBL/GenBank/DDBJ whole genome shotgun (WGS) entry which is preliminary data.</text>
</comment>
<evidence type="ECO:0000313" key="1">
    <source>
        <dbReference type="EMBL" id="TQJ02271.1"/>
    </source>
</evidence>
<dbReference type="Proteomes" id="UP000320876">
    <property type="component" value="Unassembled WGS sequence"/>
</dbReference>
<proteinExistence type="predicted"/>
<dbReference type="AlphaFoldDB" id="A0A542DGW0"/>
<accession>A0A542DGW0</accession>